<organism evidence="11 12">
    <name type="scientific">Reyranella soli</name>
    <dbReference type="NCBI Taxonomy" id="1230389"/>
    <lineage>
        <taxon>Bacteria</taxon>
        <taxon>Pseudomonadati</taxon>
        <taxon>Pseudomonadota</taxon>
        <taxon>Alphaproteobacteria</taxon>
        <taxon>Hyphomicrobiales</taxon>
        <taxon>Reyranellaceae</taxon>
        <taxon>Reyranella</taxon>
    </lineage>
</organism>
<feature type="transmembrane region" description="Helical" evidence="9">
    <location>
        <begin position="250"/>
        <end position="270"/>
    </location>
</feature>
<keyword evidence="8 9" id="KW-0472">Membrane</keyword>
<keyword evidence="2 9" id="KW-0813">Transport</keyword>
<dbReference type="Pfam" id="PF12911">
    <property type="entry name" value="OppC_N"/>
    <property type="match status" value="1"/>
</dbReference>
<dbReference type="OrthoDB" id="9774870at2"/>
<dbReference type="InterPro" id="IPR025966">
    <property type="entry name" value="OppC_N"/>
</dbReference>
<evidence type="ECO:0000313" key="11">
    <source>
        <dbReference type="EMBL" id="GEP53669.1"/>
    </source>
</evidence>
<evidence type="ECO:0000256" key="3">
    <source>
        <dbReference type="ARBA" id="ARBA00022475"/>
    </source>
</evidence>
<feature type="transmembrane region" description="Helical" evidence="9">
    <location>
        <begin position="131"/>
        <end position="158"/>
    </location>
</feature>
<reference evidence="11 12" key="1">
    <citation type="submission" date="2019-07" db="EMBL/GenBank/DDBJ databases">
        <title>Whole genome shotgun sequence of Reyranella soli NBRC 108950.</title>
        <authorList>
            <person name="Hosoyama A."/>
            <person name="Uohara A."/>
            <person name="Ohji S."/>
            <person name="Ichikawa N."/>
        </authorList>
    </citation>
    <scope>NUCLEOTIDE SEQUENCE [LARGE SCALE GENOMIC DNA]</scope>
    <source>
        <strain evidence="11 12">NBRC 108950</strain>
    </source>
</reference>
<keyword evidence="3" id="KW-1003">Cell membrane</keyword>
<dbReference type="PROSITE" id="PS50928">
    <property type="entry name" value="ABC_TM1"/>
    <property type="match status" value="1"/>
</dbReference>
<dbReference type="SUPFAM" id="SSF161098">
    <property type="entry name" value="MetI-like"/>
    <property type="match status" value="1"/>
</dbReference>
<evidence type="ECO:0000256" key="7">
    <source>
        <dbReference type="ARBA" id="ARBA00022989"/>
    </source>
</evidence>
<protein>
    <submittedName>
        <fullName evidence="11">Cytochrome c550</fullName>
    </submittedName>
</protein>
<comment type="subcellular location">
    <subcellularLocation>
        <location evidence="1 9">Cell membrane</location>
        <topology evidence="1 9">Multi-pass membrane protein</topology>
    </subcellularLocation>
</comment>
<accession>A0A512N3U6</accession>
<dbReference type="RefSeq" id="WP_147146539.1">
    <property type="nucleotide sequence ID" value="NZ_BKAJ01000016.1"/>
</dbReference>
<evidence type="ECO:0000259" key="10">
    <source>
        <dbReference type="PROSITE" id="PS50928"/>
    </source>
</evidence>
<evidence type="ECO:0000256" key="5">
    <source>
        <dbReference type="ARBA" id="ARBA00022856"/>
    </source>
</evidence>
<dbReference type="GO" id="GO:0015031">
    <property type="term" value="P:protein transport"/>
    <property type="evidence" value="ECO:0007669"/>
    <property type="project" value="UniProtKB-KW"/>
</dbReference>
<evidence type="ECO:0000256" key="9">
    <source>
        <dbReference type="RuleBase" id="RU363032"/>
    </source>
</evidence>
<dbReference type="GO" id="GO:0055085">
    <property type="term" value="P:transmembrane transport"/>
    <property type="evidence" value="ECO:0007669"/>
    <property type="project" value="InterPro"/>
</dbReference>
<dbReference type="AlphaFoldDB" id="A0A512N3U6"/>
<keyword evidence="12" id="KW-1185">Reference proteome</keyword>
<evidence type="ECO:0000256" key="1">
    <source>
        <dbReference type="ARBA" id="ARBA00004651"/>
    </source>
</evidence>
<name>A0A512N3U6_9HYPH</name>
<feature type="domain" description="ABC transmembrane type-1" evidence="10">
    <location>
        <begin position="83"/>
        <end position="271"/>
    </location>
</feature>
<dbReference type="CDD" id="cd06261">
    <property type="entry name" value="TM_PBP2"/>
    <property type="match status" value="1"/>
</dbReference>
<dbReference type="Gene3D" id="1.10.3720.10">
    <property type="entry name" value="MetI-like"/>
    <property type="match status" value="1"/>
</dbReference>
<gene>
    <name evidence="11" type="ORF">RSO01_08350</name>
</gene>
<dbReference type="InterPro" id="IPR050366">
    <property type="entry name" value="BP-dependent_transpt_permease"/>
</dbReference>
<dbReference type="GO" id="GO:0005886">
    <property type="term" value="C:plasma membrane"/>
    <property type="evidence" value="ECO:0007669"/>
    <property type="project" value="UniProtKB-SubCell"/>
</dbReference>
<feature type="transmembrane region" description="Helical" evidence="9">
    <location>
        <begin position="87"/>
        <end position="111"/>
    </location>
</feature>
<dbReference type="PANTHER" id="PTHR43386:SF1">
    <property type="entry name" value="D,D-DIPEPTIDE TRANSPORT SYSTEM PERMEASE PROTEIN DDPC-RELATED"/>
    <property type="match status" value="1"/>
</dbReference>
<keyword evidence="6" id="KW-0653">Protein transport</keyword>
<dbReference type="Pfam" id="PF00528">
    <property type="entry name" value="BPD_transp_1"/>
    <property type="match status" value="1"/>
</dbReference>
<dbReference type="InterPro" id="IPR000515">
    <property type="entry name" value="MetI-like"/>
</dbReference>
<dbReference type="EMBL" id="BKAJ01000016">
    <property type="protein sequence ID" value="GEP53669.1"/>
    <property type="molecule type" value="Genomic_DNA"/>
</dbReference>
<sequence>MSDIALPAIASPRTRWLRRYGLASFGAVIILAWIFAAIFAPWLTRYDPNFVDVAARLQPPSASHWLGTDALGRDVATRVIYGARVSLTVGMVVVLVGALFGTLLGASAAYARGWAEEGLMRLTDLVFCFPPIILAMAIAAALGIGTVNTVIAMLVVWWPKFARLSRSLVISQRSMEYVEAAQSIGFGPAHILLRQIIPNAIGPLVVLVTLDLGNAILVFAGLSFLGLGTVPPTPEWGSMVGEGRELVQQWWVATFPGLAILTVVMAFNFMGDGFRDWLDPHANRR</sequence>
<feature type="transmembrane region" description="Helical" evidence="9">
    <location>
        <begin position="204"/>
        <end position="230"/>
    </location>
</feature>
<comment type="similarity">
    <text evidence="9">Belongs to the binding-protein-dependent transport system permease family.</text>
</comment>
<evidence type="ECO:0000256" key="6">
    <source>
        <dbReference type="ARBA" id="ARBA00022927"/>
    </source>
</evidence>
<comment type="caution">
    <text evidence="11">The sequence shown here is derived from an EMBL/GenBank/DDBJ whole genome shotgun (WGS) entry which is preliminary data.</text>
</comment>
<evidence type="ECO:0000313" key="12">
    <source>
        <dbReference type="Proteomes" id="UP000321058"/>
    </source>
</evidence>
<dbReference type="PANTHER" id="PTHR43386">
    <property type="entry name" value="OLIGOPEPTIDE TRANSPORT SYSTEM PERMEASE PROTEIN APPC"/>
    <property type="match status" value="1"/>
</dbReference>
<dbReference type="GO" id="GO:0015833">
    <property type="term" value="P:peptide transport"/>
    <property type="evidence" value="ECO:0007669"/>
    <property type="project" value="UniProtKB-KW"/>
</dbReference>
<evidence type="ECO:0000256" key="4">
    <source>
        <dbReference type="ARBA" id="ARBA00022692"/>
    </source>
</evidence>
<evidence type="ECO:0000256" key="8">
    <source>
        <dbReference type="ARBA" id="ARBA00023136"/>
    </source>
</evidence>
<proteinExistence type="inferred from homology"/>
<keyword evidence="5" id="KW-0571">Peptide transport</keyword>
<keyword evidence="7 9" id="KW-1133">Transmembrane helix</keyword>
<dbReference type="InterPro" id="IPR035906">
    <property type="entry name" value="MetI-like_sf"/>
</dbReference>
<feature type="transmembrane region" description="Helical" evidence="9">
    <location>
        <begin position="20"/>
        <end position="40"/>
    </location>
</feature>
<dbReference type="Proteomes" id="UP000321058">
    <property type="component" value="Unassembled WGS sequence"/>
</dbReference>
<keyword evidence="4 9" id="KW-0812">Transmembrane</keyword>
<evidence type="ECO:0000256" key="2">
    <source>
        <dbReference type="ARBA" id="ARBA00022448"/>
    </source>
</evidence>